<evidence type="ECO:0000256" key="6">
    <source>
        <dbReference type="ARBA" id="ARBA00022840"/>
    </source>
</evidence>
<keyword evidence="5" id="KW-0547">Nucleotide-binding</keyword>
<dbReference type="PANTHER" id="PTHR31285:SF0">
    <property type="entry name" value="NICOTINAMIDE MONONUCLEOTIDE ADENYLYLTRANSFERASE"/>
    <property type="match status" value="1"/>
</dbReference>
<evidence type="ECO:0000256" key="1">
    <source>
        <dbReference type="ARBA" id="ARBA00004790"/>
    </source>
</evidence>
<dbReference type="GO" id="GO:0005524">
    <property type="term" value="F:ATP binding"/>
    <property type="evidence" value="ECO:0007669"/>
    <property type="project" value="UniProtKB-KW"/>
</dbReference>
<dbReference type="Gene3D" id="3.40.50.620">
    <property type="entry name" value="HUPs"/>
    <property type="match status" value="1"/>
</dbReference>
<dbReference type="EMBL" id="MCGT01000001">
    <property type="protein sequence ID" value="ORX63155.1"/>
    <property type="molecule type" value="Genomic_DNA"/>
</dbReference>
<dbReference type="UniPathway" id="UPA00253">
    <property type="reaction ID" value="UER00600"/>
</dbReference>
<keyword evidence="4" id="KW-0548">Nucleotidyltransferase</keyword>
<dbReference type="SUPFAM" id="SSF52374">
    <property type="entry name" value="Nucleotidylyl transferase"/>
    <property type="match status" value="1"/>
</dbReference>
<dbReference type="AlphaFoldDB" id="A0A1X2GYQ5"/>
<evidence type="ECO:0000256" key="8">
    <source>
        <dbReference type="ARBA" id="ARBA00049001"/>
    </source>
</evidence>
<dbReference type="GO" id="GO:0000309">
    <property type="term" value="F:nicotinamide-nucleotide adenylyltransferase activity"/>
    <property type="evidence" value="ECO:0007669"/>
    <property type="project" value="UniProtKB-EC"/>
</dbReference>
<dbReference type="InterPro" id="IPR005248">
    <property type="entry name" value="NadD/NMNAT"/>
</dbReference>
<organism evidence="9 10">
    <name type="scientific">Hesseltinella vesiculosa</name>
    <dbReference type="NCBI Taxonomy" id="101127"/>
    <lineage>
        <taxon>Eukaryota</taxon>
        <taxon>Fungi</taxon>
        <taxon>Fungi incertae sedis</taxon>
        <taxon>Mucoromycota</taxon>
        <taxon>Mucoromycotina</taxon>
        <taxon>Mucoromycetes</taxon>
        <taxon>Mucorales</taxon>
        <taxon>Cunninghamellaceae</taxon>
        <taxon>Hesseltinella</taxon>
    </lineage>
</organism>
<keyword evidence="2" id="KW-0662">Pyridine nucleotide biosynthesis</keyword>
<evidence type="ECO:0000256" key="2">
    <source>
        <dbReference type="ARBA" id="ARBA00022642"/>
    </source>
</evidence>
<dbReference type="OrthoDB" id="5591297at2759"/>
<comment type="catalytic activity">
    <reaction evidence="8">
        <text>beta-nicotinamide D-ribonucleotide + ATP + H(+) = diphosphate + NAD(+)</text>
        <dbReference type="Rhea" id="RHEA:21360"/>
        <dbReference type="ChEBI" id="CHEBI:14649"/>
        <dbReference type="ChEBI" id="CHEBI:15378"/>
        <dbReference type="ChEBI" id="CHEBI:30616"/>
        <dbReference type="ChEBI" id="CHEBI:33019"/>
        <dbReference type="ChEBI" id="CHEBI:57540"/>
        <dbReference type="EC" id="2.7.7.1"/>
    </reaction>
</comment>
<keyword evidence="10" id="KW-1185">Reference proteome</keyword>
<dbReference type="PANTHER" id="PTHR31285">
    <property type="entry name" value="NICOTINAMIDE MONONUCLEOTIDE ADENYLYLTRANSFERASE"/>
    <property type="match status" value="1"/>
</dbReference>
<sequence>MHQDTNAMETLIERYKDDAFFFTWHDGTSGSEDGSGPETHQRLLVLDASFNPPTKAHYGLLLEAWRQHGHNYDAGLLLFSINNADKQLNGASVSQRLCMMELLANQWRLDQRQANHPTFPILVGLTTKARFIDKIEAIHQHAPWVRDMAFIVGMDTMTRLFDPKYYPGELTLQQSLEPLFSRASLIVADRPGHDDPAFWHQPAVQASLHRIHRFSLATSVATLSSTLARQAILDHQRLEPILFPDIIQFIQQQHLYQQ</sequence>
<dbReference type="CDD" id="cd02165">
    <property type="entry name" value="NMNAT"/>
    <property type="match status" value="1"/>
</dbReference>
<keyword evidence="3 9" id="KW-0808">Transferase</keyword>
<dbReference type="GO" id="GO:0016887">
    <property type="term" value="F:ATP hydrolysis activity"/>
    <property type="evidence" value="ECO:0007669"/>
    <property type="project" value="TreeGrafter"/>
</dbReference>
<evidence type="ECO:0000313" key="9">
    <source>
        <dbReference type="EMBL" id="ORX63155.1"/>
    </source>
</evidence>
<proteinExistence type="predicted"/>
<keyword evidence="6" id="KW-0067">ATP-binding</keyword>
<evidence type="ECO:0000256" key="3">
    <source>
        <dbReference type="ARBA" id="ARBA00022679"/>
    </source>
</evidence>
<evidence type="ECO:0000256" key="4">
    <source>
        <dbReference type="ARBA" id="ARBA00022695"/>
    </source>
</evidence>
<dbReference type="GO" id="GO:0005737">
    <property type="term" value="C:cytoplasm"/>
    <property type="evidence" value="ECO:0007669"/>
    <property type="project" value="TreeGrafter"/>
</dbReference>
<gene>
    <name evidence="9" type="ORF">DM01DRAFT_1013280</name>
</gene>
<reference evidence="9 10" key="1">
    <citation type="submission" date="2016-07" db="EMBL/GenBank/DDBJ databases">
        <title>Pervasive Adenine N6-methylation of Active Genes in Fungi.</title>
        <authorList>
            <consortium name="DOE Joint Genome Institute"/>
            <person name="Mondo S.J."/>
            <person name="Dannebaum R.O."/>
            <person name="Kuo R.C."/>
            <person name="Labutti K."/>
            <person name="Haridas S."/>
            <person name="Kuo A."/>
            <person name="Salamov A."/>
            <person name="Ahrendt S.R."/>
            <person name="Lipzen A."/>
            <person name="Sullivan W."/>
            <person name="Andreopoulos W.B."/>
            <person name="Clum A."/>
            <person name="Lindquist E."/>
            <person name="Daum C."/>
            <person name="Ramamoorthy G.K."/>
            <person name="Gryganskyi A."/>
            <person name="Culley D."/>
            <person name="Magnuson J.K."/>
            <person name="James T.Y."/>
            <person name="O'Malley M.A."/>
            <person name="Stajich J.E."/>
            <person name="Spatafora J.W."/>
            <person name="Visel A."/>
            <person name="Grigoriev I.V."/>
        </authorList>
    </citation>
    <scope>NUCLEOTIDE SEQUENCE [LARGE SCALE GENOMIC DNA]</scope>
    <source>
        <strain evidence="9 10">NRRL 3301</strain>
    </source>
</reference>
<protein>
    <submittedName>
        <fullName evidence="9">Nucleotidylyl transferase</fullName>
    </submittedName>
</protein>
<comment type="pathway">
    <text evidence="1">Cofactor biosynthesis; NAD(+) biosynthesis.</text>
</comment>
<evidence type="ECO:0000256" key="5">
    <source>
        <dbReference type="ARBA" id="ARBA00022741"/>
    </source>
</evidence>
<keyword evidence="7" id="KW-0520">NAD</keyword>
<evidence type="ECO:0000313" key="10">
    <source>
        <dbReference type="Proteomes" id="UP000242146"/>
    </source>
</evidence>
<dbReference type="GO" id="GO:0009435">
    <property type="term" value="P:NAD+ biosynthetic process"/>
    <property type="evidence" value="ECO:0007669"/>
    <property type="project" value="UniProtKB-UniPathway"/>
</dbReference>
<dbReference type="Proteomes" id="UP000242146">
    <property type="component" value="Unassembled WGS sequence"/>
</dbReference>
<dbReference type="STRING" id="101127.A0A1X2GYQ5"/>
<evidence type="ECO:0000256" key="7">
    <source>
        <dbReference type="ARBA" id="ARBA00023027"/>
    </source>
</evidence>
<dbReference type="GO" id="GO:0005634">
    <property type="term" value="C:nucleus"/>
    <property type="evidence" value="ECO:0007669"/>
    <property type="project" value="TreeGrafter"/>
</dbReference>
<accession>A0A1X2GYQ5</accession>
<name>A0A1X2GYQ5_9FUNG</name>
<dbReference type="InterPro" id="IPR014729">
    <property type="entry name" value="Rossmann-like_a/b/a_fold"/>
</dbReference>
<comment type="caution">
    <text evidence="9">The sequence shown here is derived from an EMBL/GenBank/DDBJ whole genome shotgun (WGS) entry which is preliminary data.</text>
</comment>